<evidence type="ECO:0000313" key="3">
    <source>
        <dbReference type="Proteomes" id="UP000000600"/>
    </source>
</evidence>
<dbReference type="OMA" id="FCEVIQH"/>
<dbReference type="SUPFAM" id="SSF53300">
    <property type="entry name" value="vWA-like"/>
    <property type="match status" value="1"/>
</dbReference>
<reference evidence="2 3" key="1">
    <citation type="journal article" date="2006" name="Nature">
        <title>Global trends of whole-genome duplications revealed by the ciliate Paramecium tetraurelia.</title>
        <authorList>
            <consortium name="Genoscope"/>
            <person name="Aury J.-M."/>
            <person name="Jaillon O."/>
            <person name="Duret L."/>
            <person name="Noel B."/>
            <person name="Jubin C."/>
            <person name="Porcel B.M."/>
            <person name="Segurens B."/>
            <person name="Daubin V."/>
            <person name="Anthouard V."/>
            <person name="Aiach N."/>
            <person name="Arnaiz O."/>
            <person name="Billaut A."/>
            <person name="Beisson J."/>
            <person name="Blanc I."/>
            <person name="Bouhouche K."/>
            <person name="Camara F."/>
            <person name="Duharcourt S."/>
            <person name="Guigo R."/>
            <person name="Gogendeau D."/>
            <person name="Katinka M."/>
            <person name="Keller A.-M."/>
            <person name="Kissmehl R."/>
            <person name="Klotz C."/>
            <person name="Koll F."/>
            <person name="Le Moue A."/>
            <person name="Lepere C."/>
            <person name="Malinsky S."/>
            <person name="Nowacki M."/>
            <person name="Nowak J.K."/>
            <person name="Plattner H."/>
            <person name="Poulain J."/>
            <person name="Ruiz F."/>
            <person name="Serrano V."/>
            <person name="Zagulski M."/>
            <person name="Dessen P."/>
            <person name="Betermier M."/>
            <person name="Weissenbach J."/>
            <person name="Scarpelli C."/>
            <person name="Schachter V."/>
            <person name="Sperling L."/>
            <person name="Meyer E."/>
            <person name="Cohen J."/>
            <person name="Wincker P."/>
        </authorList>
    </citation>
    <scope>NUCLEOTIDE SEQUENCE [LARGE SCALE GENOMIC DNA]</scope>
    <source>
        <strain evidence="2 3">Stock d4-2</strain>
    </source>
</reference>
<dbReference type="PANTHER" id="PTHR10857:SF106">
    <property type="entry name" value="C2 DOMAIN-CONTAINING PROTEIN"/>
    <property type="match status" value="1"/>
</dbReference>
<dbReference type="GeneID" id="5020737"/>
<evidence type="ECO:0000259" key="1">
    <source>
        <dbReference type="PROSITE" id="PS50234"/>
    </source>
</evidence>
<dbReference type="KEGG" id="ptm:GSPATT00006862001"/>
<accession>A0C9T8</accession>
<dbReference type="Gene3D" id="3.40.50.410">
    <property type="entry name" value="von Willebrand factor, type A domain"/>
    <property type="match status" value="1"/>
</dbReference>
<dbReference type="HOGENOM" id="CLU_020452_3_2_1"/>
<dbReference type="InParanoid" id="A0C9T8"/>
<dbReference type="RefSeq" id="XP_001434952.1">
    <property type="nucleotide sequence ID" value="XM_001434915.1"/>
</dbReference>
<proteinExistence type="predicted"/>
<dbReference type="SMART" id="SM00327">
    <property type="entry name" value="VWA"/>
    <property type="match status" value="1"/>
</dbReference>
<gene>
    <name evidence="2" type="ORF">GSPATT00006862001</name>
</gene>
<sequence>MQDHEKIDYFDRLNQLVFKIMYQSNQPGYSINIQVYCKQLNGLRYGQSYQLIVFTKDPDGVFQEFKNRIILMIIMQCLNFYGLKYLFEMVQPLKFDLYLGQQFIGQCQANLGEILGDKQRVFYISDLMNQRNGMITFKTERSQENIQKIKFDIYLQLNNSLFQSLLSLFKEQQSLSLILYKKIPNKQVILQTEAKPKSSQLNWKKIETSFEILCDNDPLQSIFCEVIQHEGFNQQSLGEFEFWKYQIDKNVCLFNITNLNNEIIGRSMIDQFEYDIEGQFYNYICMYISCIYIEQGTQLALIIAIDFTESNKNPYNNESLHSISKESQYLQAIEQVAKILMDYDSDKRVPMYGFGGIPRYLQNFNKHCFPLQGEAQNLEDIRRIYEFSVKNIQLDGPTCFNPMIRQVMKWAQEDLNANGNQYFVLLILTDGKYMDEDQTIMSIVDAGNLPLSLIIVGIGDSADLKAMDKLDGNNGLWDTHGRQAERDLVKYVHYNKVKNDQGKLAKELLDELPKQLVLYKSKGG</sequence>
<organism evidence="2 3">
    <name type="scientific">Paramecium tetraurelia</name>
    <dbReference type="NCBI Taxonomy" id="5888"/>
    <lineage>
        <taxon>Eukaryota</taxon>
        <taxon>Sar</taxon>
        <taxon>Alveolata</taxon>
        <taxon>Ciliophora</taxon>
        <taxon>Intramacronucleata</taxon>
        <taxon>Oligohymenophorea</taxon>
        <taxon>Peniculida</taxon>
        <taxon>Parameciidae</taxon>
        <taxon>Paramecium</taxon>
    </lineage>
</organism>
<dbReference type="InterPro" id="IPR045052">
    <property type="entry name" value="Copine"/>
</dbReference>
<dbReference type="InterPro" id="IPR010734">
    <property type="entry name" value="Copine_C"/>
</dbReference>
<dbReference type="Proteomes" id="UP000000600">
    <property type="component" value="Unassembled WGS sequence"/>
</dbReference>
<dbReference type="InterPro" id="IPR036465">
    <property type="entry name" value="vWFA_dom_sf"/>
</dbReference>
<dbReference type="PANTHER" id="PTHR10857">
    <property type="entry name" value="COPINE"/>
    <property type="match status" value="1"/>
</dbReference>
<dbReference type="eggNOG" id="KOG1327">
    <property type="taxonomic scope" value="Eukaryota"/>
</dbReference>
<dbReference type="AlphaFoldDB" id="A0C9T8"/>
<name>A0C9T8_PARTE</name>
<feature type="domain" description="VWFA" evidence="1">
    <location>
        <begin position="300"/>
        <end position="512"/>
    </location>
</feature>
<dbReference type="GO" id="GO:0005544">
    <property type="term" value="F:calcium-dependent phospholipid binding"/>
    <property type="evidence" value="ECO:0000318"/>
    <property type="project" value="GO_Central"/>
</dbReference>
<dbReference type="Pfam" id="PF07002">
    <property type="entry name" value="Copine"/>
    <property type="match status" value="1"/>
</dbReference>
<dbReference type="InterPro" id="IPR002035">
    <property type="entry name" value="VWF_A"/>
</dbReference>
<dbReference type="PROSITE" id="PS50234">
    <property type="entry name" value="VWFA"/>
    <property type="match status" value="1"/>
</dbReference>
<dbReference type="GO" id="GO:0005886">
    <property type="term" value="C:plasma membrane"/>
    <property type="evidence" value="ECO:0000318"/>
    <property type="project" value="GO_Central"/>
</dbReference>
<keyword evidence="3" id="KW-1185">Reference proteome</keyword>
<evidence type="ECO:0000313" key="2">
    <source>
        <dbReference type="EMBL" id="CAK67555.1"/>
    </source>
</evidence>
<dbReference type="STRING" id="5888.A0C9T8"/>
<dbReference type="OrthoDB" id="5855668at2759"/>
<protein>
    <recommendedName>
        <fullName evidence="1">VWFA domain-containing protein</fullName>
    </recommendedName>
</protein>
<dbReference type="GO" id="GO:0071277">
    <property type="term" value="P:cellular response to calcium ion"/>
    <property type="evidence" value="ECO:0000318"/>
    <property type="project" value="GO_Central"/>
</dbReference>
<dbReference type="EMBL" id="CT868052">
    <property type="protein sequence ID" value="CAK67555.1"/>
    <property type="molecule type" value="Genomic_DNA"/>
</dbReference>